<dbReference type="Proteomes" id="UP000663828">
    <property type="component" value="Unassembled WGS sequence"/>
</dbReference>
<evidence type="ECO:0000313" key="3">
    <source>
        <dbReference type="Proteomes" id="UP000663828"/>
    </source>
</evidence>
<accession>A0A815VJ35</accession>
<name>A0A815VJ35_ADIRI</name>
<keyword evidence="3" id="KW-1185">Reference proteome</keyword>
<evidence type="ECO:0000313" key="2">
    <source>
        <dbReference type="EMBL" id="CAF1533578.1"/>
    </source>
</evidence>
<dbReference type="AlphaFoldDB" id="A0A815VJ35"/>
<evidence type="ECO:0000313" key="1">
    <source>
        <dbReference type="EMBL" id="CAF1420603.1"/>
    </source>
</evidence>
<proteinExistence type="predicted"/>
<dbReference type="EMBL" id="CAJNOR010004891">
    <property type="protein sequence ID" value="CAF1533578.1"/>
    <property type="molecule type" value="Genomic_DNA"/>
</dbReference>
<comment type="caution">
    <text evidence="2">The sequence shown here is derived from an EMBL/GenBank/DDBJ whole genome shotgun (WGS) entry which is preliminary data.</text>
</comment>
<dbReference type="Proteomes" id="UP000663852">
    <property type="component" value="Unassembled WGS sequence"/>
</dbReference>
<dbReference type="OrthoDB" id="342730at2759"/>
<dbReference type="SUPFAM" id="SSF63829">
    <property type="entry name" value="Calcium-dependent phosphotriesterase"/>
    <property type="match status" value="1"/>
</dbReference>
<evidence type="ECO:0008006" key="4">
    <source>
        <dbReference type="Google" id="ProtNLM"/>
    </source>
</evidence>
<reference evidence="2" key="1">
    <citation type="submission" date="2021-02" db="EMBL/GenBank/DDBJ databases">
        <authorList>
            <person name="Nowell W R."/>
        </authorList>
    </citation>
    <scope>NUCLEOTIDE SEQUENCE</scope>
</reference>
<dbReference type="InterPro" id="IPR011042">
    <property type="entry name" value="6-blade_b-propeller_TolB-like"/>
</dbReference>
<gene>
    <name evidence="1" type="ORF">EDS130_LOCUS37445</name>
    <name evidence="2" type="ORF">XAT740_LOCUS41652</name>
</gene>
<sequence length="119" mass="13196">METEIVAGTGIEGSDLNQLGYPMGIFVDINFDLYVADCENNRVQLFQLNQSNGQTKAGDTSLYPPITLLCPSEIVLDINRYLFIADNNSRRIVGEEPTSFGFTIACYNLGHNQINCLVQ</sequence>
<dbReference type="Gene3D" id="2.120.10.30">
    <property type="entry name" value="TolB, C-terminal domain"/>
    <property type="match status" value="1"/>
</dbReference>
<protein>
    <recommendedName>
        <fullName evidence="4">NHL repeat protein</fullName>
    </recommendedName>
</protein>
<dbReference type="EMBL" id="CAJNOJ010000369">
    <property type="protein sequence ID" value="CAF1420603.1"/>
    <property type="molecule type" value="Genomic_DNA"/>
</dbReference>
<organism evidence="2 3">
    <name type="scientific">Adineta ricciae</name>
    <name type="common">Rotifer</name>
    <dbReference type="NCBI Taxonomy" id="249248"/>
    <lineage>
        <taxon>Eukaryota</taxon>
        <taxon>Metazoa</taxon>
        <taxon>Spiralia</taxon>
        <taxon>Gnathifera</taxon>
        <taxon>Rotifera</taxon>
        <taxon>Eurotatoria</taxon>
        <taxon>Bdelloidea</taxon>
        <taxon>Adinetida</taxon>
        <taxon>Adinetidae</taxon>
        <taxon>Adineta</taxon>
    </lineage>
</organism>